<feature type="domain" description="Solute-binding protein family 5" evidence="3">
    <location>
        <begin position="87"/>
        <end position="431"/>
    </location>
</feature>
<dbReference type="GO" id="GO:1904680">
    <property type="term" value="F:peptide transmembrane transporter activity"/>
    <property type="evidence" value="ECO:0007669"/>
    <property type="project" value="TreeGrafter"/>
</dbReference>
<evidence type="ECO:0000313" key="6">
    <source>
        <dbReference type="Proteomes" id="UP000274097"/>
    </source>
</evidence>
<comment type="caution">
    <text evidence="4">The sequence shown here is derived from an EMBL/GenBank/DDBJ whole genome shotgun (WGS) entry which is preliminary data.</text>
</comment>
<gene>
    <name evidence="4" type="ORF">D6Z83_14910</name>
    <name evidence="5" type="ORF">EBE87_02735</name>
</gene>
<evidence type="ECO:0000313" key="4">
    <source>
        <dbReference type="EMBL" id="RKK03364.1"/>
    </source>
</evidence>
<protein>
    <submittedName>
        <fullName evidence="4">Peptide ABC transporter substrate-binding protein</fullName>
    </submittedName>
</protein>
<dbReference type="InParanoid" id="A0A3A9JI73"/>
<organism evidence="4 7">
    <name type="scientific">Teichococcus wenyumeiae</name>
    <dbReference type="NCBI Taxonomy" id="2478470"/>
    <lineage>
        <taxon>Bacteria</taxon>
        <taxon>Pseudomonadati</taxon>
        <taxon>Pseudomonadota</taxon>
        <taxon>Alphaproteobacteria</taxon>
        <taxon>Acetobacterales</taxon>
        <taxon>Roseomonadaceae</taxon>
        <taxon>Roseomonas</taxon>
    </lineage>
</organism>
<evidence type="ECO:0000256" key="2">
    <source>
        <dbReference type="ARBA" id="ARBA00005695"/>
    </source>
</evidence>
<dbReference type="Gene3D" id="3.40.190.10">
    <property type="entry name" value="Periplasmic binding protein-like II"/>
    <property type="match status" value="1"/>
</dbReference>
<dbReference type="Gene3D" id="3.10.105.10">
    <property type="entry name" value="Dipeptide-binding Protein, Domain 3"/>
    <property type="match status" value="1"/>
</dbReference>
<keyword evidence="6" id="KW-1185">Reference proteome</keyword>
<dbReference type="SUPFAM" id="SSF53850">
    <property type="entry name" value="Periplasmic binding protein-like II"/>
    <property type="match status" value="1"/>
</dbReference>
<dbReference type="PANTHER" id="PTHR30290">
    <property type="entry name" value="PERIPLASMIC BINDING COMPONENT OF ABC TRANSPORTER"/>
    <property type="match status" value="1"/>
</dbReference>
<dbReference type="Gene3D" id="3.90.76.10">
    <property type="entry name" value="Dipeptide-binding Protein, Domain 1"/>
    <property type="match status" value="1"/>
</dbReference>
<dbReference type="EMBL" id="RFLX01000001">
    <property type="protein sequence ID" value="RMI27300.1"/>
    <property type="molecule type" value="Genomic_DNA"/>
</dbReference>
<dbReference type="PIRSF" id="PIRSF002741">
    <property type="entry name" value="MppA"/>
    <property type="match status" value="1"/>
</dbReference>
<comment type="similarity">
    <text evidence="2">Belongs to the bacterial solute-binding protein 5 family.</text>
</comment>
<name>A0A3A9JI73_9PROT</name>
<evidence type="ECO:0000259" key="3">
    <source>
        <dbReference type="Pfam" id="PF00496"/>
    </source>
</evidence>
<evidence type="ECO:0000256" key="1">
    <source>
        <dbReference type="ARBA" id="ARBA00004418"/>
    </source>
</evidence>
<dbReference type="InterPro" id="IPR006311">
    <property type="entry name" value="TAT_signal"/>
</dbReference>
<comment type="subcellular location">
    <subcellularLocation>
        <location evidence="1">Periplasm</location>
    </subcellularLocation>
</comment>
<proteinExistence type="inferred from homology"/>
<dbReference type="RefSeq" id="WP_120639080.1">
    <property type="nucleotide sequence ID" value="NZ_RAQU01000090.1"/>
</dbReference>
<evidence type="ECO:0000313" key="7">
    <source>
        <dbReference type="Proteomes" id="UP000278036"/>
    </source>
</evidence>
<accession>A0A3A9JI73</accession>
<dbReference type="Proteomes" id="UP000274097">
    <property type="component" value="Unassembled WGS sequence"/>
</dbReference>
<dbReference type="GO" id="GO:0043190">
    <property type="term" value="C:ATP-binding cassette (ABC) transporter complex"/>
    <property type="evidence" value="ECO:0007669"/>
    <property type="project" value="InterPro"/>
</dbReference>
<dbReference type="EMBL" id="RAQU01000090">
    <property type="protein sequence ID" value="RKK03364.1"/>
    <property type="molecule type" value="Genomic_DNA"/>
</dbReference>
<dbReference type="InterPro" id="IPR030678">
    <property type="entry name" value="Peptide/Ni-bd"/>
</dbReference>
<reference evidence="4 7" key="1">
    <citation type="submission" date="2018-09" db="EMBL/GenBank/DDBJ databases">
        <title>Roseomonas sp. nov., isolated from feces of Tibetan antelopes in the Qinghai-Tibet plateau, China.</title>
        <authorList>
            <person name="Tian Z."/>
        </authorList>
    </citation>
    <scope>NUCLEOTIDE SEQUENCE [LARGE SCALE GENOMIC DNA]</scope>
    <source>
        <strain evidence="5 6">Z23</strain>
        <strain evidence="4 7">Z24</strain>
    </source>
</reference>
<evidence type="ECO:0000313" key="5">
    <source>
        <dbReference type="EMBL" id="RMI27300.1"/>
    </source>
</evidence>
<dbReference type="GO" id="GO:0015833">
    <property type="term" value="P:peptide transport"/>
    <property type="evidence" value="ECO:0007669"/>
    <property type="project" value="TreeGrafter"/>
</dbReference>
<dbReference type="OrthoDB" id="9803988at2"/>
<dbReference type="PROSITE" id="PS51318">
    <property type="entry name" value="TAT"/>
    <property type="match status" value="1"/>
</dbReference>
<dbReference type="AlphaFoldDB" id="A0A3A9JI73"/>
<dbReference type="Proteomes" id="UP000278036">
    <property type="component" value="Unassembled WGS sequence"/>
</dbReference>
<dbReference type="InterPro" id="IPR000914">
    <property type="entry name" value="SBP_5_dom"/>
</dbReference>
<dbReference type="GO" id="GO:0030288">
    <property type="term" value="C:outer membrane-bounded periplasmic space"/>
    <property type="evidence" value="ECO:0007669"/>
    <property type="project" value="UniProtKB-ARBA"/>
</dbReference>
<dbReference type="InterPro" id="IPR039424">
    <property type="entry name" value="SBP_5"/>
</dbReference>
<dbReference type="Pfam" id="PF00496">
    <property type="entry name" value="SBP_bac_5"/>
    <property type="match status" value="1"/>
</dbReference>
<sequence length="517" mass="56342">MTSDIHDEARHAAIGRRAMLLGAAGGILLAGGAPARIAAAANGLLRVGLVNFPPNIRPLENTGSSQAAVKMMIYRSLLSYDHAGQLRNEMAELWEAESPSAYRFRLRPGLRFHDGEPVTAEDVRFTLTEILAENSTAYMKPFLSVVEKVEVLGPLEGRILLKEPSIPFPHLMASYHAPILSAKKGQVNGLPAGTGPFKLAAIERGSAIEVERFEGFYKPGLPKVARIRFQGYTDENLRVSALQAGDVDVIEGVPWQSMAAIDSNPRLKMESTVGPFMNLLFNTRTGPFTDARVRRAVAYAIKRDEVVRAAHYGRGTPLFGLPYPAPYDDLPSAGIFSYDPARARQLLQEAGIGNGFAATLLATSSPTLHQSTAEVIQQNLKEIGIEVTLRLPEWGTRVTMGNRGQYDFAVFGTVAAWPDPDALSVYLSGSNAYTRSHGFSSEKIDALLQAGRQEADPAKRRAIYDELQKQAAEECPIVWLTLRSQAFAMQVAVQGFRNLPGSLTFYAPVTLEETSVS</sequence>